<dbReference type="AlphaFoldDB" id="A0A5C7SFN0"/>
<proteinExistence type="predicted"/>
<protein>
    <submittedName>
        <fullName evidence="1">Uncharacterized protein</fullName>
    </submittedName>
</protein>
<comment type="caution">
    <text evidence="1">The sequence shown here is derived from an EMBL/GenBank/DDBJ whole genome shotgun (WGS) entry which is preliminary data.</text>
</comment>
<organism evidence="1 2">
    <name type="scientific">Thauera aminoaromatica</name>
    <dbReference type="NCBI Taxonomy" id="164330"/>
    <lineage>
        <taxon>Bacteria</taxon>
        <taxon>Pseudomonadati</taxon>
        <taxon>Pseudomonadota</taxon>
        <taxon>Betaproteobacteria</taxon>
        <taxon>Rhodocyclales</taxon>
        <taxon>Zoogloeaceae</taxon>
        <taxon>Thauera</taxon>
    </lineage>
</organism>
<evidence type="ECO:0000313" key="2">
    <source>
        <dbReference type="Proteomes" id="UP000321192"/>
    </source>
</evidence>
<reference evidence="1 2" key="1">
    <citation type="submission" date="2018-09" db="EMBL/GenBank/DDBJ databases">
        <title>Metagenome Assembled Genomes from an Advanced Water Purification Facility.</title>
        <authorList>
            <person name="Stamps B.W."/>
            <person name="Spear J.R."/>
        </authorList>
    </citation>
    <scope>NUCLEOTIDE SEQUENCE [LARGE SCALE GENOMIC DNA]</scope>
    <source>
        <strain evidence="1">Bin_27_1</strain>
    </source>
</reference>
<accession>A0A5C7SFN0</accession>
<dbReference type="RefSeq" id="WP_276659865.1">
    <property type="nucleotide sequence ID" value="NZ_SSFD01000238.1"/>
</dbReference>
<dbReference type="Proteomes" id="UP000321192">
    <property type="component" value="Unassembled WGS sequence"/>
</dbReference>
<sequence>MSHLAQGLTSMERIWEDDFCGPDLDPRWVGGYFNRSNEVDMSVRDGLRFSFVEGIEYASAGVVTRETLVGDFEVEVHFSVSNPAQGCTFELAAIQVTPPATRTLRPGALDDAYRVFNVHGAPPYVSSEFDENDGWRIGWSLGDRQGGRNARGDWVADNTDNRYGRSTGGPFVGSAQGWLRLSRTGVDLWMASGRVLETDPWSPTGKKLMDRLAGPVYLRLVAKHWVKRRIGARVAPANEVVLTHFRLSA</sequence>
<dbReference type="EMBL" id="SSFD01000238">
    <property type="protein sequence ID" value="TXH82580.1"/>
    <property type="molecule type" value="Genomic_DNA"/>
</dbReference>
<evidence type="ECO:0000313" key="1">
    <source>
        <dbReference type="EMBL" id="TXH82580.1"/>
    </source>
</evidence>
<gene>
    <name evidence="1" type="ORF">E6Q80_15190</name>
</gene>
<name>A0A5C7SFN0_THASP</name>